<evidence type="ECO:0000256" key="1">
    <source>
        <dbReference type="SAM" id="Coils"/>
    </source>
</evidence>
<proteinExistence type="predicted"/>
<protein>
    <submittedName>
        <fullName evidence="2">Uncharacterized protein</fullName>
    </submittedName>
</protein>
<evidence type="ECO:0000313" key="2">
    <source>
        <dbReference type="EMBL" id="NBZ87822.1"/>
    </source>
</evidence>
<dbReference type="EMBL" id="JAABNR010000008">
    <property type="protein sequence ID" value="NBZ87822.1"/>
    <property type="molecule type" value="Genomic_DNA"/>
</dbReference>
<name>A0AAE4Y8D3_9RHOB</name>
<sequence>MSDWSQVEQRIRAALGRIDAGIDRLPIGGPSAAQVEEIAHLQALLDAERKARTEAEAQLADFHEAVETANAERAEASGDERLLRQIDAQSLDNQRLRASVAALREEVRRLSEALAEGTPDPALINHAMAAELESLRAQRASETTEMADILSELDRIVTAEEAAHA</sequence>
<dbReference type="RefSeq" id="WP_168774639.1">
    <property type="nucleotide sequence ID" value="NZ_JAABNR010000008.1"/>
</dbReference>
<reference evidence="2" key="1">
    <citation type="submission" date="2020-01" db="EMBL/GenBank/DDBJ databases">
        <authorList>
            <person name="Chen W.-M."/>
        </authorList>
    </citation>
    <scope>NUCLEOTIDE SEQUENCE</scope>
    <source>
        <strain evidence="2">CYK-10</strain>
    </source>
</reference>
<keyword evidence="1" id="KW-0175">Coiled coil</keyword>
<evidence type="ECO:0000313" key="3">
    <source>
        <dbReference type="Proteomes" id="UP001193501"/>
    </source>
</evidence>
<keyword evidence="3" id="KW-1185">Reference proteome</keyword>
<gene>
    <name evidence="2" type="ORF">GV832_09555</name>
</gene>
<comment type="caution">
    <text evidence="2">The sequence shown here is derived from an EMBL/GenBank/DDBJ whole genome shotgun (WGS) entry which is preliminary data.</text>
</comment>
<dbReference type="AlphaFoldDB" id="A0AAE4Y8D3"/>
<feature type="coiled-coil region" evidence="1">
    <location>
        <begin position="38"/>
        <end position="152"/>
    </location>
</feature>
<organism evidence="2 3">
    <name type="scientific">Stagnihabitans tardus</name>
    <dbReference type="NCBI Taxonomy" id="2699202"/>
    <lineage>
        <taxon>Bacteria</taxon>
        <taxon>Pseudomonadati</taxon>
        <taxon>Pseudomonadota</taxon>
        <taxon>Alphaproteobacteria</taxon>
        <taxon>Rhodobacterales</taxon>
        <taxon>Paracoccaceae</taxon>
        <taxon>Stagnihabitans</taxon>
    </lineage>
</organism>
<dbReference type="Proteomes" id="UP001193501">
    <property type="component" value="Unassembled WGS sequence"/>
</dbReference>
<accession>A0AAE4Y8D3</accession>